<name>A0A0F9PRJ8_9ZZZZ</name>
<comment type="caution">
    <text evidence="1">The sequence shown here is derived from an EMBL/GenBank/DDBJ whole genome shotgun (WGS) entry which is preliminary data.</text>
</comment>
<protein>
    <submittedName>
        <fullName evidence="1">Uncharacterized protein</fullName>
    </submittedName>
</protein>
<dbReference type="EMBL" id="LAZR01002109">
    <property type="protein sequence ID" value="KKN34370.1"/>
    <property type="molecule type" value="Genomic_DNA"/>
</dbReference>
<gene>
    <name evidence="1" type="ORF">LCGC14_0794170</name>
</gene>
<dbReference type="AlphaFoldDB" id="A0A0F9PRJ8"/>
<accession>A0A0F9PRJ8</accession>
<proteinExistence type="predicted"/>
<evidence type="ECO:0000313" key="1">
    <source>
        <dbReference type="EMBL" id="KKN34370.1"/>
    </source>
</evidence>
<sequence length="66" mass="7582">MKTLVVLEGNCNGEGQQFKEWLEKNLPEDIQLVYRDNCSGVGGGLFDEDFMPIEDDNDFWSQYCNS</sequence>
<organism evidence="1">
    <name type="scientific">marine sediment metagenome</name>
    <dbReference type="NCBI Taxonomy" id="412755"/>
    <lineage>
        <taxon>unclassified sequences</taxon>
        <taxon>metagenomes</taxon>
        <taxon>ecological metagenomes</taxon>
    </lineage>
</organism>
<reference evidence="1" key="1">
    <citation type="journal article" date="2015" name="Nature">
        <title>Complex archaea that bridge the gap between prokaryotes and eukaryotes.</title>
        <authorList>
            <person name="Spang A."/>
            <person name="Saw J.H."/>
            <person name="Jorgensen S.L."/>
            <person name="Zaremba-Niedzwiedzka K."/>
            <person name="Martijn J."/>
            <person name="Lind A.E."/>
            <person name="van Eijk R."/>
            <person name="Schleper C."/>
            <person name="Guy L."/>
            <person name="Ettema T.J."/>
        </authorList>
    </citation>
    <scope>NUCLEOTIDE SEQUENCE</scope>
</reference>